<comment type="caution">
    <text evidence="6">The sequence shown here is derived from an EMBL/GenBank/DDBJ whole genome shotgun (WGS) entry which is preliminary data.</text>
</comment>
<dbReference type="Proteomes" id="UP001142372">
    <property type="component" value="Unassembled WGS sequence"/>
</dbReference>
<protein>
    <submittedName>
        <fullName evidence="6">TetR family transcriptional regulator</fullName>
    </submittedName>
</protein>
<accession>A0A9W6H766</accession>
<dbReference type="InterPro" id="IPR001647">
    <property type="entry name" value="HTH_TetR"/>
</dbReference>
<gene>
    <name evidence="6" type="ORF">GCM10017584_08050</name>
</gene>
<evidence type="ECO:0000256" key="4">
    <source>
        <dbReference type="PROSITE-ProRule" id="PRU00335"/>
    </source>
</evidence>
<dbReference type="RefSeq" id="WP_271175921.1">
    <property type="nucleotide sequence ID" value="NZ_BAAAJO010000001.1"/>
</dbReference>
<dbReference type="NCBIfam" id="NF041196">
    <property type="entry name" value="ScbR_bind_reg"/>
    <property type="match status" value="1"/>
</dbReference>
<dbReference type="InterPro" id="IPR023772">
    <property type="entry name" value="DNA-bd_HTH_TetR-type_CS"/>
</dbReference>
<dbReference type="AlphaFoldDB" id="A0A9W6H766"/>
<dbReference type="PRINTS" id="PR00455">
    <property type="entry name" value="HTHTETR"/>
</dbReference>
<reference evidence="6" key="1">
    <citation type="journal article" date="2014" name="Int. J. Syst. Evol. Microbiol.">
        <title>Complete genome sequence of Corynebacterium casei LMG S-19264T (=DSM 44701T), isolated from a smear-ripened cheese.</title>
        <authorList>
            <consortium name="US DOE Joint Genome Institute (JGI-PGF)"/>
            <person name="Walter F."/>
            <person name="Albersmeier A."/>
            <person name="Kalinowski J."/>
            <person name="Ruckert C."/>
        </authorList>
    </citation>
    <scope>NUCLEOTIDE SEQUENCE</scope>
    <source>
        <strain evidence="6">VKM Ac-1401</strain>
    </source>
</reference>
<evidence type="ECO:0000259" key="5">
    <source>
        <dbReference type="PROSITE" id="PS50977"/>
    </source>
</evidence>
<reference evidence="6" key="2">
    <citation type="submission" date="2023-01" db="EMBL/GenBank/DDBJ databases">
        <authorList>
            <person name="Sun Q."/>
            <person name="Evtushenko L."/>
        </authorList>
    </citation>
    <scope>NUCLEOTIDE SEQUENCE</scope>
    <source>
        <strain evidence="6">VKM Ac-1401</strain>
    </source>
</reference>
<dbReference type="Pfam" id="PF00440">
    <property type="entry name" value="TetR_N"/>
    <property type="match status" value="1"/>
</dbReference>
<dbReference type="SUPFAM" id="SSF48498">
    <property type="entry name" value="Tetracyclin repressor-like, C-terminal domain"/>
    <property type="match status" value="1"/>
</dbReference>
<evidence type="ECO:0000256" key="1">
    <source>
        <dbReference type="ARBA" id="ARBA00023015"/>
    </source>
</evidence>
<keyword evidence="1" id="KW-0805">Transcription regulation</keyword>
<evidence type="ECO:0000256" key="3">
    <source>
        <dbReference type="ARBA" id="ARBA00023163"/>
    </source>
</evidence>
<organism evidence="6 7">
    <name type="scientific">Leifsonia poae</name>
    <dbReference type="NCBI Taxonomy" id="110933"/>
    <lineage>
        <taxon>Bacteria</taxon>
        <taxon>Bacillati</taxon>
        <taxon>Actinomycetota</taxon>
        <taxon>Actinomycetes</taxon>
        <taxon>Micrococcales</taxon>
        <taxon>Microbacteriaceae</taxon>
        <taxon>Leifsonia</taxon>
    </lineage>
</organism>
<evidence type="ECO:0000313" key="7">
    <source>
        <dbReference type="Proteomes" id="UP001142372"/>
    </source>
</evidence>
<dbReference type="InterPro" id="IPR047923">
    <property type="entry name" value="ArpA-like"/>
</dbReference>
<feature type="domain" description="HTH tetR-type" evidence="5">
    <location>
        <begin position="8"/>
        <end position="68"/>
    </location>
</feature>
<dbReference type="PROSITE" id="PS50977">
    <property type="entry name" value="HTH_TETR_2"/>
    <property type="match status" value="1"/>
</dbReference>
<dbReference type="PANTHER" id="PTHR47506">
    <property type="entry name" value="TRANSCRIPTIONAL REGULATORY PROTEIN"/>
    <property type="match status" value="1"/>
</dbReference>
<dbReference type="EMBL" id="BSEN01000003">
    <property type="protein sequence ID" value="GLJ75231.1"/>
    <property type="molecule type" value="Genomic_DNA"/>
</dbReference>
<evidence type="ECO:0000256" key="2">
    <source>
        <dbReference type="ARBA" id="ARBA00023125"/>
    </source>
</evidence>
<name>A0A9W6H766_9MICO</name>
<evidence type="ECO:0000313" key="6">
    <source>
        <dbReference type="EMBL" id="GLJ75231.1"/>
    </source>
</evidence>
<dbReference type="InterPro" id="IPR054126">
    <property type="entry name" value="CprB_TetR_C"/>
</dbReference>
<keyword evidence="2 4" id="KW-0238">DNA-binding</keyword>
<dbReference type="InterPro" id="IPR009057">
    <property type="entry name" value="Homeodomain-like_sf"/>
</dbReference>
<dbReference type="SUPFAM" id="SSF46689">
    <property type="entry name" value="Homeodomain-like"/>
    <property type="match status" value="1"/>
</dbReference>
<dbReference type="InterPro" id="IPR036271">
    <property type="entry name" value="Tet_transcr_reg_TetR-rel_C_sf"/>
</dbReference>
<dbReference type="PANTHER" id="PTHR47506:SF1">
    <property type="entry name" value="HTH-TYPE TRANSCRIPTIONAL REGULATOR YJDC"/>
    <property type="match status" value="1"/>
</dbReference>
<dbReference type="PROSITE" id="PS01081">
    <property type="entry name" value="HTH_TETR_1"/>
    <property type="match status" value="1"/>
</dbReference>
<keyword evidence="3" id="KW-0804">Transcription</keyword>
<proteinExistence type="predicted"/>
<keyword evidence="7" id="KW-1185">Reference proteome</keyword>
<feature type="DNA-binding region" description="H-T-H motif" evidence="4">
    <location>
        <begin position="31"/>
        <end position="50"/>
    </location>
</feature>
<dbReference type="Gene3D" id="1.10.357.10">
    <property type="entry name" value="Tetracycline Repressor, domain 2"/>
    <property type="match status" value="1"/>
</dbReference>
<dbReference type="Pfam" id="PF21935">
    <property type="entry name" value="TetR_C_45"/>
    <property type="match status" value="1"/>
</dbReference>
<dbReference type="GO" id="GO:0003677">
    <property type="term" value="F:DNA binding"/>
    <property type="evidence" value="ECO:0007669"/>
    <property type="project" value="UniProtKB-UniRule"/>
</dbReference>
<sequence>MVKQARARATRDAIIRGAAEVFERNGYGIASISDIASAAAVTKGALYFHFQSKDDLAHAVIARQHELAFSAGALVLEQGRPALESMVLLCAGLGRQLVTDPVVQAGIRLTTEVSNFERPVADPYEDWLNTFEELARRAIEEGDIAPTVDPAMLAHFIIPAYTGIQLVSATLADRTDLLQRIRELWIVLLPGIVPADRLDALRRLPELIPTSA</sequence>